<organism evidence="3 4">
    <name type="scientific">Trichinella nelsoni</name>
    <dbReference type="NCBI Taxonomy" id="6336"/>
    <lineage>
        <taxon>Eukaryota</taxon>
        <taxon>Metazoa</taxon>
        <taxon>Ecdysozoa</taxon>
        <taxon>Nematoda</taxon>
        <taxon>Enoplea</taxon>
        <taxon>Dorylaimia</taxon>
        <taxon>Trichinellida</taxon>
        <taxon>Trichinellidae</taxon>
        <taxon>Trichinella</taxon>
    </lineage>
</organism>
<evidence type="ECO:0000313" key="4">
    <source>
        <dbReference type="Proteomes" id="UP000054630"/>
    </source>
</evidence>
<sequence>MEVVHRRGRQHNNAYATSRRPEVTEDNGDHPTTEMPSAAVGTAAVSLASNKGAEPLEAPQDEYIEYVLIKIQDLHICAVELNIGEHQITLRNFIEFYIRLVSNYSGQRFAYICLMNRLFWLQLANFDMLAHMNVLRLFTNYFFVKQQSSFSRICAATHPANCLHRLTNADCTYFAIISVDIFVTSVMGQPAALTICLVFVIRNVVPLKCYHCQAKSDCSFGVCHQGIACVTATVDRYVSKGCLEATVSDKRNLTAGGCVASRWFGSMATVCYCNDRDFCNGTENARAISPRPPLFFLALACVLFTLSVRIFL</sequence>
<dbReference type="AlphaFoldDB" id="A0A0V0SBP4"/>
<keyword evidence="4" id="KW-1185">Reference proteome</keyword>
<name>A0A0V0SBP4_9BILA</name>
<gene>
    <name evidence="3" type="ORF">T07_13577</name>
</gene>
<accession>A0A0V0SBP4</accession>
<proteinExistence type="predicted"/>
<dbReference type="OrthoDB" id="5851255at2759"/>
<dbReference type="EMBL" id="JYDL01000019">
    <property type="protein sequence ID" value="KRX24139.1"/>
    <property type="molecule type" value="Genomic_DNA"/>
</dbReference>
<keyword evidence="2" id="KW-0812">Transmembrane</keyword>
<keyword evidence="2" id="KW-1133">Transmembrane helix</keyword>
<feature type="transmembrane region" description="Helical" evidence="2">
    <location>
        <begin position="294"/>
        <end position="311"/>
    </location>
</feature>
<feature type="compositionally biased region" description="Basic residues" evidence="1">
    <location>
        <begin position="1"/>
        <end position="10"/>
    </location>
</feature>
<reference evidence="3 4" key="1">
    <citation type="submission" date="2015-01" db="EMBL/GenBank/DDBJ databases">
        <title>Evolution of Trichinella species and genotypes.</title>
        <authorList>
            <person name="Korhonen P.K."/>
            <person name="Edoardo P."/>
            <person name="Giuseppe L.R."/>
            <person name="Gasser R.B."/>
        </authorList>
    </citation>
    <scope>NUCLEOTIDE SEQUENCE [LARGE SCALE GENOMIC DNA]</scope>
    <source>
        <strain evidence="3">ISS37</strain>
    </source>
</reference>
<evidence type="ECO:0000256" key="1">
    <source>
        <dbReference type="SAM" id="MobiDB-lite"/>
    </source>
</evidence>
<evidence type="ECO:0000256" key="2">
    <source>
        <dbReference type="SAM" id="Phobius"/>
    </source>
</evidence>
<evidence type="ECO:0000313" key="3">
    <source>
        <dbReference type="EMBL" id="KRX24139.1"/>
    </source>
</evidence>
<keyword evidence="2" id="KW-0472">Membrane</keyword>
<dbReference type="Proteomes" id="UP000054630">
    <property type="component" value="Unassembled WGS sequence"/>
</dbReference>
<feature type="region of interest" description="Disordered" evidence="1">
    <location>
        <begin position="1"/>
        <end position="35"/>
    </location>
</feature>
<protein>
    <submittedName>
        <fullName evidence="3">Uncharacterized protein</fullName>
    </submittedName>
</protein>
<feature type="compositionally biased region" description="Basic and acidic residues" evidence="1">
    <location>
        <begin position="19"/>
        <end position="32"/>
    </location>
</feature>
<comment type="caution">
    <text evidence="3">The sequence shown here is derived from an EMBL/GenBank/DDBJ whole genome shotgun (WGS) entry which is preliminary data.</text>
</comment>